<protein>
    <submittedName>
        <fullName evidence="1">Uncharacterized protein</fullName>
    </submittedName>
</protein>
<proteinExistence type="predicted"/>
<dbReference type="Proteomes" id="UP000005365">
    <property type="component" value="Unassembled WGS sequence"/>
</dbReference>
<sequence>MQKFVVSGFEAVKIKSNGKRGGQRFGIGFRSSLLCKFMIAAL</sequence>
<organism evidence="1 2">
    <name type="scientific">Neisseria sicca ATCC 29256</name>
    <dbReference type="NCBI Taxonomy" id="547045"/>
    <lineage>
        <taxon>Bacteria</taxon>
        <taxon>Pseudomonadati</taxon>
        <taxon>Pseudomonadota</taxon>
        <taxon>Betaproteobacteria</taxon>
        <taxon>Neisseriales</taxon>
        <taxon>Neisseriaceae</taxon>
        <taxon>Neisseria</taxon>
    </lineage>
</organism>
<gene>
    <name evidence="1" type="ORF">NEISICOT_02872</name>
</gene>
<dbReference type="EMBL" id="ACKO02000021">
    <property type="protein sequence ID" value="EET43393.1"/>
    <property type="molecule type" value="Genomic_DNA"/>
</dbReference>
<accession>C6M8J9</accession>
<evidence type="ECO:0000313" key="2">
    <source>
        <dbReference type="Proteomes" id="UP000005365"/>
    </source>
</evidence>
<keyword evidence="2" id="KW-1185">Reference proteome</keyword>
<evidence type="ECO:0000313" key="1">
    <source>
        <dbReference type="EMBL" id="EET43393.1"/>
    </source>
</evidence>
<reference evidence="1" key="1">
    <citation type="submission" date="2009-07" db="EMBL/GenBank/DDBJ databases">
        <authorList>
            <person name="Weinstock G."/>
            <person name="Sodergren E."/>
            <person name="Clifton S."/>
            <person name="Fulton L."/>
            <person name="Fulton B."/>
            <person name="Courtney L."/>
            <person name="Fronick C."/>
            <person name="Harrison M."/>
            <person name="Strong C."/>
            <person name="Farmer C."/>
            <person name="Delahaunty K."/>
            <person name="Markovic C."/>
            <person name="Hall O."/>
            <person name="Minx P."/>
            <person name="Tomlinson C."/>
            <person name="Mitreva M."/>
            <person name="Nelson J."/>
            <person name="Hou S."/>
            <person name="Wollam A."/>
            <person name="Pepin K.H."/>
            <person name="Johnson M."/>
            <person name="Bhonagiri V."/>
            <person name="Nash W.E."/>
            <person name="Warren W."/>
            <person name="Chinwalla A."/>
            <person name="Mardis E.R."/>
            <person name="Wilson R.K."/>
        </authorList>
    </citation>
    <scope>NUCLEOTIDE SEQUENCE [LARGE SCALE GENOMIC DNA]</scope>
    <source>
        <strain evidence="1">ATCC 29256</strain>
    </source>
</reference>
<dbReference type="AlphaFoldDB" id="C6M8J9"/>
<name>C6M8J9_NEISI</name>
<comment type="caution">
    <text evidence="1">The sequence shown here is derived from an EMBL/GenBank/DDBJ whole genome shotgun (WGS) entry which is preliminary data.</text>
</comment>